<sequence>MSAAHLLRSKILRYTTLAGVCGGSAWLLLPRRVATLHDSGSSQAWPSTDAALIGHARRVQNHFASTQPQQAQQHSKKDDAETIDHATNAETYSAAFEDDDENSWMQFSRNLDVVLDGIKRIEWAGLGDKITELVLPTWAKHLPESIQKLNSELSLKEGSLANEIWQEAHDPSINPEVLWNARVRVGNTLSNEELRFRKRRKEYMVEHFKKYMDIKEDVHPDDIPTIAICGSGGGLRALVAGTSSYLCTQEAGLFDCCTYTAGVSGSCWLQTLFFSSVGKQSHAVMLNHIKSRIGTHIAFPPPALKLLTSAPTSKFILSGFIEKLKGDPGASFGLVDAYSLLLAARLMIPKGDLDVQAKDLKLSNQSAYLKDGAYPMPIYTVVRHEIPIEEEVAAENPATPTDRAKAVARAKREAWFQWIELHPWEVFCEEFGAGIPTWSLGRPFEGGQNKILETGVALPEIRQSLLLGIYGSAFCATLAHYYKEVKPILSGLVGFGQLDSLLEEKNQDLVKIHPIDPATIPNFVYGMEGRLPETCPESVFKSDHLQVMDAGMSNNLPIYPLLRPGRDVDVLVAFDASADIKKENWLSVVDGYAKQRGIKSWPVGTGWPKQSLKPQENAEEFEEAQISSPQEAAKKFSQIRGGATESQKQAQAQAVDANEPDSHARRGEQGELGHCSIWIGTKQERDSGDEPPPSKRLSWEDADDSSFQLMEPNATMAVVYFPLLPNKKVAGVDPDQTDYLSTWNFIYTPEQIDKVVELARTNFKEGEEATKRTIRAVYERKKASRLQLEDQSKLRSLRKKLKHDADMFRG</sequence>
<dbReference type="Pfam" id="PF01735">
    <property type="entry name" value="PLA2_B"/>
    <property type="match status" value="1"/>
</dbReference>
<feature type="region of interest" description="Disordered" evidence="9">
    <location>
        <begin position="603"/>
        <end position="673"/>
    </location>
</feature>
<accession>A0AAN7T1H8</accession>
<feature type="compositionally biased region" description="Basic and acidic residues" evidence="9">
    <location>
        <begin position="660"/>
        <end position="671"/>
    </location>
</feature>
<organism evidence="11 12">
    <name type="scientific">Lithohypha guttulata</name>
    <dbReference type="NCBI Taxonomy" id="1690604"/>
    <lineage>
        <taxon>Eukaryota</taxon>
        <taxon>Fungi</taxon>
        <taxon>Dikarya</taxon>
        <taxon>Ascomycota</taxon>
        <taxon>Pezizomycotina</taxon>
        <taxon>Eurotiomycetes</taxon>
        <taxon>Chaetothyriomycetidae</taxon>
        <taxon>Chaetothyriales</taxon>
        <taxon>Trichomeriaceae</taxon>
        <taxon>Lithohypha</taxon>
    </lineage>
</organism>
<comment type="catalytic activity">
    <reaction evidence="6 8">
        <text>a 1-acyl-sn-glycero-3-phosphocholine + H2O = sn-glycerol 3-phosphocholine + a fatty acid + H(+)</text>
        <dbReference type="Rhea" id="RHEA:15177"/>
        <dbReference type="ChEBI" id="CHEBI:15377"/>
        <dbReference type="ChEBI" id="CHEBI:15378"/>
        <dbReference type="ChEBI" id="CHEBI:16870"/>
        <dbReference type="ChEBI" id="CHEBI:28868"/>
        <dbReference type="ChEBI" id="CHEBI:58168"/>
        <dbReference type="EC" id="3.1.1.5"/>
    </reaction>
</comment>
<evidence type="ECO:0000256" key="7">
    <source>
        <dbReference type="PROSITE-ProRule" id="PRU00555"/>
    </source>
</evidence>
<evidence type="ECO:0000256" key="6">
    <source>
        <dbReference type="ARBA" id="ARBA00049531"/>
    </source>
</evidence>
<name>A0AAN7T1H8_9EURO</name>
<keyword evidence="12" id="KW-1185">Reference proteome</keyword>
<dbReference type="PROSITE" id="PS51210">
    <property type="entry name" value="PLA2C"/>
    <property type="match status" value="1"/>
</dbReference>
<gene>
    <name evidence="11" type="ORF">LTR05_003720</name>
</gene>
<evidence type="ECO:0000256" key="3">
    <source>
        <dbReference type="ARBA" id="ARBA00022801"/>
    </source>
</evidence>
<dbReference type="InterPro" id="IPR016035">
    <property type="entry name" value="Acyl_Trfase/lysoPLipase"/>
</dbReference>
<protein>
    <recommendedName>
        <fullName evidence="2 8">Lysophospholipase</fullName>
        <ecNumber evidence="2 8">3.1.1.5</ecNumber>
    </recommendedName>
</protein>
<reference evidence="11 12" key="1">
    <citation type="submission" date="2023-08" db="EMBL/GenBank/DDBJ databases">
        <title>Black Yeasts Isolated from many extreme environments.</title>
        <authorList>
            <person name="Coleine C."/>
            <person name="Stajich J.E."/>
            <person name="Selbmann L."/>
        </authorList>
    </citation>
    <scope>NUCLEOTIDE SEQUENCE [LARGE SCALE GENOMIC DNA]</scope>
    <source>
        <strain evidence="11 12">CCFEE 5910</strain>
    </source>
</reference>
<evidence type="ECO:0000313" key="11">
    <source>
        <dbReference type="EMBL" id="KAK5086552.1"/>
    </source>
</evidence>
<proteinExistence type="inferred from homology"/>
<keyword evidence="3 7" id="KW-0378">Hydrolase</keyword>
<dbReference type="GO" id="GO:0005829">
    <property type="term" value="C:cytosol"/>
    <property type="evidence" value="ECO:0007669"/>
    <property type="project" value="TreeGrafter"/>
</dbReference>
<comment type="caution">
    <text evidence="11">The sequence shown here is derived from an EMBL/GenBank/DDBJ whole genome shotgun (WGS) entry which is preliminary data.</text>
</comment>
<feature type="domain" description="PLA2c" evidence="10">
    <location>
        <begin position="175"/>
        <end position="808"/>
    </location>
</feature>
<evidence type="ECO:0000256" key="8">
    <source>
        <dbReference type="RuleBase" id="RU362103"/>
    </source>
</evidence>
<keyword evidence="5 7" id="KW-0443">Lipid metabolism</keyword>
<evidence type="ECO:0000256" key="2">
    <source>
        <dbReference type="ARBA" id="ARBA00013274"/>
    </source>
</evidence>
<dbReference type="EMBL" id="JAVRRJ010000003">
    <property type="protein sequence ID" value="KAK5086552.1"/>
    <property type="molecule type" value="Genomic_DNA"/>
</dbReference>
<dbReference type="PANTHER" id="PTHR10728">
    <property type="entry name" value="CYTOSOLIC PHOSPHOLIPASE A2"/>
    <property type="match status" value="1"/>
</dbReference>
<dbReference type="Gene3D" id="3.40.1090.10">
    <property type="entry name" value="Cytosolic phospholipase A2 catalytic domain"/>
    <property type="match status" value="2"/>
</dbReference>
<evidence type="ECO:0000256" key="4">
    <source>
        <dbReference type="ARBA" id="ARBA00022963"/>
    </source>
</evidence>
<dbReference type="SUPFAM" id="SSF52151">
    <property type="entry name" value="FabD/lysophospholipase-like"/>
    <property type="match status" value="1"/>
</dbReference>
<evidence type="ECO:0000259" key="10">
    <source>
        <dbReference type="PROSITE" id="PS51210"/>
    </source>
</evidence>
<dbReference type="Proteomes" id="UP001309876">
    <property type="component" value="Unassembled WGS sequence"/>
</dbReference>
<dbReference type="GO" id="GO:0046475">
    <property type="term" value="P:glycerophospholipid catabolic process"/>
    <property type="evidence" value="ECO:0007669"/>
    <property type="project" value="TreeGrafter"/>
</dbReference>
<dbReference type="AlphaFoldDB" id="A0AAN7T1H8"/>
<dbReference type="GO" id="GO:0004623">
    <property type="term" value="F:phospholipase A2 activity"/>
    <property type="evidence" value="ECO:0007669"/>
    <property type="project" value="TreeGrafter"/>
</dbReference>
<dbReference type="EC" id="3.1.1.5" evidence="2 8"/>
<evidence type="ECO:0000256" key="9">
    <source>
        <dbReference type="SAM" id="MobiDB-lite"/>
    </source>
</evidence>
<dbReference type="SMART" id="SM00022">
    <property type="entry name" value="PLAc"/>
    <property type="match status" value="1"/>
</dbReference>
<feature type="region of interest" description="Disordered" evidence="9">
    <location>
        <begin position="681"/>
        <end position="700"/>
    </location>
</feature>
<evidence type="ECO:0000256" key="1">
    <source>
        <dbReference type="ARBA" id="ARBA00008780"/>
    </source>
</evidence>
<dbReference type="GO" id="GO:0004622">
    <property type="term" value="F:phosphatidylcholine lysophospholipase activity"/>
    <property type="evidence" value="ECO:0007669"/>
    <property type="project" value="UniProtKB-EC"/>
</dbReference>
<evidence type="ECO:0000313" key="12">
    <source>
        <dbReference type="Proteomes" id="UP001309876"/>
    </source>
</evidence>
<dbReference type="InterPro" id="IPR002642">
    <property type="entry name" value="LysoPLipase_cat_dom"/>
</dbReference>
<dbReference type="PANTHER" id="PTHR10728:SF40">
    <property type="entry name" value="PATATIN FAMILY PROTEIN"/>
    <property type="match status" value="1"/>
</dbReference>
<keyword evidence="4 7" id="KW-0442">Lipid degradation</keyword>
<evidence type="ECO:0000256" key="5">
    <source>
        <dbReference type="ARBA" id="ARBA00023098"/>
    </source>
</evidence>
<comment type="similarity">
    <text evidence="1 8">Belongs to the lysophospholipase family.</text>
</comment>